<evidence type="ECO:0000313" key="2">
    <source>
        <dbReference type="EMBL" id="CAG8778536.1"/>
    </source>
</evidence>
<evidence type="ECO:0000313" key="3">
    <source>
        <dbReference type="Proteomes" id="UP000789901"/>
    </source>
</evidence>
<sequence>MLNTQLKEDNQVYIEIEQKINVLLEKKDMIIIRLRQDKEFLYQEKDVLMQENENLSNENNLLNQEKNKFQVLAGVFKWFEIGQEL</sequence>
<organism evidence="2 3">
    <name type="scientific">Gigaspora margarita</name>
    <dbReference type="NCBI Taxonomy" id="4874"/>
    <lineage>
        <taxon>Eukaryota</taxon>
        <taxon>Fungi</taxon>
        <taxon>Fungi incertae sedis</taxon>
        <taxon>Mucoromycota</taxon>
        <taxon>Glomeromycotina</taxon>
        <taxon>Glomeromycetes</taxon>
        <taxon>Diversisporales</taxon>
        <taxon>Gigasporaceae</taxon>
        <taxon>Gigaspora</taxon>
    </lineage>
</organism>
<dbReference type="Proteomes" id="UP000789901">
    <property type="component" value="Unassembled WGS sequence"/>
</dbReference>
<accession>A0ABN7VJ48</accession>
<gene>
    <name evidence="2" type="ORF">GMARGA_LOCUS19387</name>
</gene>
<reference evidence="2 3" key="1">
    <citation type="submission" date="2021-06" db="EMBL/GenBank/DDBJ databases">
        <authorList>
            <person name="Kallberg Y."/>
            <person name="Tangrot J."/>
            <person name="Rosling A."/>
        </authorList>
    </citation>
    <scope>NUCLEOTIDE SEQUENCE [LARGE SCALE GENOMIC DNA]</scope>
    <source>
        <strain evidence="2 3">120-4 pot B 10/14</strain>
    </source>
</reference>
<protein>
    <submittedName>
        <fullName evidence="2">25732_t:CDS:1</fullName>
    </submittedName>
</protein>
<keyword evidence="3" id="KW-1185">Reference proteome</keyword>
<evidence type="ECO:0000256" key="1">
    <source>
        <dbReference type="SAM" id="Coils"/>
    </source>
</evidence>
<keyword evidence="1" id="KW-0175">Coiled coil</keyword>
<feature type="coiled-coil region" evidence="1">
    <location>
        <begin position="31"/>
        <end position="72"/>
    </location>
</feature>
<comment type="caution">
    <text evidence="2">The sequence shown here is derived from an EMBL/GenBank/DDBJ whole genome shotgun (WGS) entry which is preliminary data.</text>
</comment>
<dbReference type="EMBL" id="CAJVQB010016140">
    <property type="protein sequence ID" value="CAG8778536.1"/>
    <property type="molecule type" value="Genomic_DNA"/>
</dbReference>
<name>A0ABN7VJ48_GIGMA</name>
<proteinExistence type="predicted"/>